<comment type="caution">
    <text evidence="1">The sequence shown here is derived from an EMBL/GenBank/DDBJ whole genome shotgun (WGS) entry which is preliminary data.</text>
</comment>
<name>A0ABW8DG53_9PSED</name>
<dbReference type="Proteomes" id="UP001617296">
    <property type="component" value="Unassembled WGS sequence"/>
</dbReference>
<protein>
    <recommendedName>
        <fullName evidence="3">Ferredoxin</fullName>
    </recommendedName>
</protein>
<dbReference type="RefSeq" id="WP_401230862.1">
    <property type="nucleotide sequence ID" value="NZ_JBIUVY010000007.1"/>
</dbReference>
<sequence>MKFLISFIRIDTTIPDDLWANGSALSFVCHEYVSTDTHDYQDCSNSSEIEAAFESKENYAEDGESLLCPQGKIKVLRIEPVHDAN</sequence>
<proteinExistence type="predicted"/>
<accession>A0ABW8DG53</accession>
<evidence type="ECO:0000313" key="2">
    <source>
        <dbReference type="Proteomes" id="UP001617296"/>
    </source>
</evidence>
<gene>
    <name evidence="1" type="ORF">ACIOUF_07400</name>
</gene>
<organism evidence="1 2">
    <name type="scientific">Pseudomonas iridis</name>
    <dbReference type="NCBI Taxonomy" id="2710587"/>
    <lineage>
        <taxon>Bacteria</taxon>
        <taxon>Pseudomonadati</taxon>
        <taxon>Pseudomonadota</taxon>
        <taxon>Gammaproteobacteria</taxon>
        <taxon>Pseudomonadales</taxon>
        <taxon>Pseudomonadaceae</taxon>
        <taxon>Pseudomonas</taxon>
    </lineage>
</organism>
<dbReference type="EMBL" id="JBIUVY010000007">
    <property type="protein sequence ID" value="MFJ2286175.1"/>
    <property type="molecule type" value="Genomic_DNA"/>
</dbReference>
<evidence type="ECO:0000313" key="1">
    <source>
        <dbReference type="EMBL" id="MFJ2286175.1"/>
    </source>
</evidence>
<evidence type="ECO:0008006" key="3">
    <source>
        <dbReference type="Google" id="ProtNLM"/>
    </source>
</evidence>
<keyword evidence="2" id="KW-1185">Reference proteome</keyword>
<reference evidence="1 2" key="1">
    <citation type="submission" date="2024-10" db="EMBL/GenBank/DDBJ databases">
        <title>The Natural Products Discovery Center: Release of the First 8490 Sequenced Strains for Exploring Actinobacteria Biosynthetic Diversity.</title>
        <authorList>
            <person name="Kalkreuter E."/>
            <person name="Kautsar S.A."/>
            <person name="Yang D."/>
            <person name="Bader C.D."/>
            <person name="Teijaro C.N."/>
            <person name="Fluegel L."/>
            <person name="Davis C.M."/>
            <person name="Simpson J.R."/>
            <person name="Lauterbach L."/>
            <person name="Steele A.D."/>
            <person name="Gui C."/>
            <person name="Meng S."/>
            <person name="Li G."/>
            <person name="Viehrig K."/>
            <person name="Ye F."/>
            <person name="Su P."/>
            <person name="Kiefer A.F."/>
            <person name="Nichols A."/>
            <person name="Cepeda A.J."/>
            <person name="Yan W."/>
            <person name="Fan B."/>
            <person name="Jiang Y."/>
            <person name="Adhikari A."/>
            <person name="Zheng C.-J."/>
            <person name="Schuster L."/>
            <person name="Cowan T.M."/>
            <person name="Smanski M.J."/>
            <person name="Chevrette M.G."/>
            <person name="De Carvalho L.P.S."/>
            <person name="Shen B."/>
        </authorList>
    </citation>
    <scope>NUCLEOTIDE SEQUENCE [LARGE SCALE GENOMIC DNA]</scope>
    <source>
        <strain evidence="1 2">NPDC087689</strain>
    </source>
</reference>